<evidence type="ECO:0000256" key="5">
    <source>
        <dbReference type="ARBA" id="ARBA00012135"/>
    </source>
</evidence>
<keyword evidence="8" id="KW-0784">Thiamine biosynthesis</keyword>
<reference evidence="13 14" key="1">
    <citation type="submission" date="2023-07" db="EMBL/GenBank/DDBJ databases">
        <title>Genomic Encyclopedia of Type Strains, Phase IV (KMG-IV): sequencing the most valuable type-strain genomes for metagenomic binning, comparative biology and taxonomic classification.</title>
        <authorList>
            <person name="Goeker M."/>
        </authorList>
    </citation>
    <scope>NUCLEOTIDE SEQUENCE [LARGE SCALE GENOMIC DNA]</scope>
    <source>
        <strain evidence="13 14">DSM 19154</strain>
    </source>
</reference>
<keyword evidence="13" id="KW-0418">Kinase</keyword>
<protein>
    <recommendedName>
        <fullName evidence="7">Hydroxymethylpyrimidine/phosphomethylpyrimidine kinase</fullName>
        <ecNumber evidence="5">2.7.1.49</ecNumber>
        <ecNumber evidence="6">2.7.4.7</ecNumber>
    </recommendedName>
    <alternativeName>
        <fullName evidence="10">Hydroxymethylpyrimidine kinase</fullName>
    </alternativeName>
    <alternativeName>
        <fullName evidence="11">Hydroxymethylpyrimidine phosphate kinase</fullName>
    </alternativeName>
</protein>
<dbReference type="EC" id="2.7.1.49" evidence="5"/>
<evidence type="ECO:0000256" key="4">
    <source>
        <dbReference type="ARBA" id="ARBA00009879"/>
    </source>
</evidence>
<comment type="caution">
    <text evidence="13">The sequence shown here is derived from an EMBL/GenBank/DDBJ whole genome shotgun (WGS) entry which is preliminary data.</text>
</comment>
<dbReference type="PANTHER" id="PTHR20858">
    <property type="entry name" value="PHOSPHOMETHYLPYRIMIDINE KINASE"/>
    <property type="match status" value="1"/>
</dbReference>
<evidence type="ECO:0000256" key="9">
    <source>
        <dbReference type="ARBA" id="ARBA00037917"/>
    </source>
</evidence>
<sequence>MAVAKVLTIAGSDSGGGAGIQADLKTFQELDTYGMSAITAITAQNTLGVQSIYPVQPEVLREQLESVLSDIGADVVKTGMLVSAEHIQVITEMLSKYAVKQVVIDPVLGSTSGSELTKKEAISELIHTLWPMATVVTPNLIEAARVLSCPPIETVEAMEEATYRLHELGSANVLLKGGHLPGDESVDLLYDGKTLHHFTQKRLNGTSTHGTGCTFASAIAAELAKGSSMYDAVQTAKTFITCSIKEGLAIGEGIGPVFHSAYRRRR</sequence>
<comment type="catalytic activity">
    <reaction evidence="2">
        <text>4-amino-2-methyl-5-(phosphooxymethyl)pyrimidine + ATP = 4-amino-2-methyl-5-(diphosphooxymethyl)pyrimidine + ADP</text>
        <dbReference type="Rhea" id="RHEA:19893"/>
        <dbReference type="ChEBI" id="CHEBI:30616"/>
        <dbReference type="ChEBI" id="CHEBI:57841"/>
        <dbReference type="ChEBI" id="CHEBI:58354"/>
        <dbReference type="ChEBI" id="CHEBI:456216"/>
        <dbReference type="EC" id="2.7.4.7"/>
    </reaction>
</comment>
<evidence type="ECO:0000256" key="10">
    <source>
        <dbReference type="ARBA" id="ARBA00042102"/>
    </source>
</evidence>
<dbReference type="RefSeq" id="WP_306979398.1">
    <property type="nucleotide sequence ID" value="NZ_JAUSUA010000001.1"/>
</dbReference>
<dbReference type="InterPro" id="IPR013749">
    <property type="entry name" value="PM/HMP-P_kinase-1"/>
</dbReference>
<dbReference type="InterPro" id="IPR029056">
    <property type="entry name" value="Ribokinase-like"/>
</dbReference>
<gene>
    <name evidence="13" type="ORF">J2S05_000382</name>
</gene>
<dbReference type="GO" id="GO:0008972">
    <property type="term" value="F:phosphomethylpyrimidine kinase activity"/>
    <property type="evidence" value="ECO:0007669"/>
    <property type="project" value="UniProtKB-EC"/>
</dbReference>
<comment type="catalytic activity">
    <reaction evidence="1">
        <text>4-amino-5-hydroxymethyl-2-methylpyrimidine + ATP = 4-amino-2-methyl-5-(phosphooxymethyl)pyrimidine + ADP + H(+)</text>
        <dbReference type="Rhea" id="RHEA:23096"/>
        <dbReference type="ChEBI" id="CHEBI:15378"/>
        <dbReference type="ChEBI" id="CHEBI:16892"/>
        <dbReference type="ChEBI" id="CHEBI:30616"/>
        <dbReference type="ChEBI" id="CHEBI:58354"/>
        <dbReference type="ChEBI" id="CHEBI:456216"/>
        <dbReference type="EC" id="2.7.1.49"/>
    </reaction>
</comment>
<evidence type="ECO:0000259" key="12">
    <source>
        <dbReference type="Pfam" id="PF08543"/>
    </source>
</evidence>
<dbReference type="InterPro" id="IPR004399">
    <property type="entry name" value="HMP/HMP-P_kinase_dom"/>
</dbReference>
<dbReference type="Gene3D" id="3.40.1190.20">
    <property type="match status" value="1"/>
</dbReference>
<dbReference type="SUPFAM" id="SSF53613">
    <property type="entry name" value="Ribokinase-like"/>
    <property type="match status" value="1"/>
</dbReference>
<keyword evidence="14" id="KW-1185">Reference proteome</keyword>
<organism evidence="13 14">
    <name type="scientific">Alkalicoccobacillus murimartini</name>
    <dbReference type="NCBI Taxonomy" id="171685"/>
    <lineage>
        <taxon>Bacteria</taxon>
        <taxon>Bacillati</taxon>
        <taxon>Bacillota</taxon>
        <taxon>Bacilli</taxon>
        <taxon>Bacillales</taxon>
        <taxon>Bacillaceae</taxon>
        <taxon>Alkalicoccobacillus</taxon>
    </lineage>
</organism>
<feature type="domain" description="Pyridoxamine kinase/Phosphomethylpyrimidine kinase" evidence="12">
    <location>
        <begin position="13"/>
        <end position="257"/>
    </location>
</feature>
<comment type="pathway">
    <text evidence="9">Cofactor biosynthesis; thiamine diphosphate biosynthesis; 4-amino-2-methyl-5-diphosphomethylpyrimidine from 5-amino-1-(5-phospho-D-ribosyl)imidazole: step 2/3.</text>
</comment>
<evidence type="ECO:0000256" key="8">
    <source>
        <dbReference type="ARBA" id="ARBA00022977"/>
    </source>
</evidence>
<dbReference type="CDD" id="cd01169">
    <property type="entry name" value="HMPP_kinase"/>
    <property type="match status" value="1"/>
</dbReference>
<evidence type="ECO:0000256" key="7">
    <source>
        <dbReference type="ARBA" id="ARBA00019161"/>
    </source>
</evidence>
<dbReference type="NCBIfam" id="TIGR00097">
    <property type="entry name" value="HMP-P_kinase"/>
    <property type="match status" value="1"/>
</dbReference>
<evidence type="ECO:0000313" key="13">
    <source>
        <dbReference type="EMBL" id="MDQ0205608.1"/>
    </source>
</evidence>
<name>A0ABT9YCN4_9BACI</name>
<comment type="similarity">
    <text evidence="4">Belongs to the ThiD family.</text>
</comment>
<dbReference type="EC" id="2.7.4.7" evidence="6"/>
<dbReference type="Proteomes" id="UP001225034">
    <property type="component" value="Unassembled WGS sequence"/>
</dbReference>
<evidence type="ECO:0000256" key="6">
    <source>
        <dbReference type="ARBA" id="ARBA00012963"/>
    </source>
</evidence>
<evidence type="ECO:0000256" key="1">
    <source>
        <dbReference type="ARBA" id="ARBA00000151"/>
    </source>
</evidence>
<evidence type="ECO:0000256" key="3">
    <source>
        <dbReference type="ARBA" id="ARBA00004769"/>
    </source>
</evidence>
<dbReference type="GO" id="GO:0008902">
    <property type="term" value="F:hydroxymethylpyrimidine kinase activity"/>
    <property type="evidence" value="ECO:0007669"/>
    <property type="project" value="UniProtKB-EC"/>
</dbReference>
<proteinExistence type="inferred from homology"/>
<dbReference type="Pfam" id="PF08543">
    <property type="entry name" value="Phos_pyr_kin"/>
    <property type="match status" value="1"/>
</dbReference>
<evidence type="ECO:0000256" key="11">
    <source>
        <dbReference type="ARBA" id="ARBA00043176"/>
    </source>
</evidence>
<dbReference type="PANTHER" id="PTHR20858:SF17">
    <property type="entry name" value="HYDROXYMETHYLPYRIMIDINE_PHOSPHOMETHYLPYRIMIDINE KINASE THI20-RELATED"/>
    <property type="match status" value="1"/>
</dbReference>
<comment type="pathway">
    <text evidence="3">Cofactor biosynthesis; thiamine diphosphate biosynthesis; 4-amino-2-methyl-5-diphosphomethylpyrimidine from 5-amino-1-(5-phospho-D-ribosyl)imidazole: step 3/3.</text>
</comment>
<accession>A0ABT9YCN4</accession>
<evidence type="ECO:0000256" key="2">
    <source>
        <dbReference type="ARBA" id="ARBA00000565"/>
    </source>
</evidence>
<keyword evidence="13" id="KW-0808">Transferase</keyword>
<evidence type="ECO:0000313" key="14">
    <source>
        <dbReference type="Proteomes" id="UP001225034"/>
    </source>
</evidence>
<dbReference type="EMBL" id="JAUSUA010000001">
    <property type="protein sequence ID" value="MDQ0205608.1"/>
    <property type="molecule type" value="Genomic_DNA"/>
</dbReference>